<dbReference type="GO" id="GO:0003723">
    <property type="term" value="F:RNA binding"/>
    <property type="evidence" value="ECO:0007669"/>
    <property type="project" value="UniProtKB-UniRule"/>
</dbReference>
<dbReference type="SMART" id="SM00322">
    <property type="entry name" value="KH"/>
    <property type="match status" value="1"/>
</dbReference>
<dbReference type="CDD" id="cd22416">
    <property type="entry name" value="KH-I_Vigilin_rpt13"/>
    <property type="match status" value="1"/>
</dbReference>
<dbReference type="InterPro" id="IPR036612">
    <property type="entry name" value="KH_dom_type_1_sf"/>
</dbReference>
<feature type="domain" description="K Homology" evidence="2">
    <location>
        <begin position="1"/>
        <end position="63"/>
    </location>
</feature>
<reference evidence="3 4" key="1">
    <citation type="journal article" date="2019" name="Sci. Rep.">
        <title>Orb-weaving spider Araneus ventricosus genome elucidates the spidroin gene catalogue.</title>
        <authorList>
            <person name="Kono N."/>
            <person name="Nakamura H."/>
            <person name="Ohtoshi R."/>
            <person name="Moran D.A.P."/>
            <person name="Shinohara A."/>
            <person name="Yoshida Y."/>
            <person name="Fujiwara M."/>
            <person name="Mori M."/>
            <person name="Tomita M."/>
            <person name="Arakawa K."/>
        </authorList>
    </citation>
    <scope>NUCLEOTIDE SEQUENCE [LARGE SCALE GENOMIC DNA]</scope>
</reference>
<dbReference type="SUPFAM" id="SSF54791">
    <property type="entry name" value="Eukaryotic type KH-domain (KH-domain type I)"/>
    <property type="match status" value="1"/>
</dbReference>
<gene>
    <name evidence="3" type="ORF">AVEN_108732_1</name>
</gene>
<keyword evidence="4" id="KW-1185">Reference proteome</keyword>
<dbReference type="Pfam" id="PF00013">
    <property type="entry name" value="KH_1"/>
    <property type="match status" value="1"/>
</dbReference>
<dbReference type="GO" id="GO:0010468">
    <property type="term" value="P:regulation of gene expression"/>
    <property type="evidence" value="ECO:0007669"/>
    <property type="project" value="UniProtKB-ARBA"/>
</dbReference>
<dbReference type="Gene3D" id="3.30.1370.10">
    <property type="entry name" value="K Homology domain, type 1"/>
    <property type="match status" value="1"/>
</dbReference>
<dbReference type="OrthoDB" id="10027144at2759"/>
<accession>A0A4Y2W4B1</accession>
<dbReference type="AlphaFoldDB" id="A0A4Y2W4B1"/>
<dbReference type="InterPro" id="IPR004087">
    <property type="entry name" value="KH_dom"/>
</dbReference>
<comment type="caution">
    <text evidence="3">The sequence shown here is derived from an EMBL/GenBank/DDBJ whole genome shotgun (WGS) entry which is preliminary data.</text>
</comment>
<evidence type="ECO:0000313" key="3">
    <source>
        <dbReference type="EMBL" id="GBO30777.1"/>
    </source>
</evidence>
<evidence type="ECO:0000259" key="2">
    <source>
        <dbReference type="SMART" id="SM00322"/>
    </source>
</evidence>
<protein>
    <recommendedName>
        <fullName evidence="2">K Homology domain-containing protein</fullName>
    </recommendedName>
</protein>
<organism evidence="3 4">
    <name type="scientific">Araneus ventricosus</name>
    <name type="common">Orbweaver spider</name>
    <name type="synonym">Epeira ventricosa</name>
    <dbReference type="NCBI Taxonomy" id="182803"/>
    <lineage>
        <taxon>Eukaryota</taxon>
        <taxon>Metazoa</taxon>
        <taxon>Ecdysozoa</taxon>
        <taxon>Arthropoda</taxon>
        <taxon>Chelicerata</taxon>
        <taxon>Arachnida</taxon>
        <taxon>Araneae</taxon>
        <taxon>Araneomorphae</taxon>
        <taxon>Entelegynae</taxon>
        <taxon>Araneoidea</taxon>
        <taxon>Araneidae</taxon>
        <taxon>Araneus</taxon>
    </lineage>
</organism>
<dbReference type="InterPro" id="IPR004088">
    <property type="entry name" value="KH_dom_type_1"/>
</dbReference>
<dbReference type="PROSITE" id="PS50084">
    <property type="entry name" value="KH_TYPE_1"/>
    <property type="match status" value="1"/>
</dbReference>
<proteinExistence type="predicted"/>
<dbReference type="EMBL" id="BGPR01053993">
    <property type="protein sequence ID" value="GBO30777.1"/>
    <property type="molecule type" value="Genomic_DNA"/>
</dbReference>
<feature type="non-terminal residue" evidence="3">
    <location>
        <position position="72"/>
    </location>
</feature>
<name>A0A4Y2W4B1_ARAVE</name>
<evidence type="ECO:0000313" key="4">
    <source>
        <dbReference type="Proteomes" id="UP000499080"/>
    </source>
</evidence>
<keyword evidence="1" id="KW-0694">RNA-binding</keyword>
<dbReference type="Proteomes" id="UP000499080">
    <property type="component" value="Unassembled WGS sequence"/>
</dbReference>
<sequence>MEVPYDLRRFIIGQKGKDVRSMMETYDVHIIIPPQNEQSDVITITGLPEKVAKAKEALKERIKQLELEKHDR</sequence>
<evidence type="ECO:0000256" key="1">
    <source>
        <dbReference type="PROSITE-ProRule" id="PRU00117"/>
    </source>
</evidence>